<comment type="caution">
    <text evidence="1">The sequence shown here is derived from an EMBL/GenBank/DDBJ whole genome shotgun (WGS) entry which is preliminary data.</text>
</comment>
<dbReference type="AlphaFoldDB" id="A0A2I0HND8"/>
<name>A0A2I0HND8_PUNGR</name>
<proteinExistence type="predicted"/>
<organism evidence="1 2">
    <name type="scientific">Punica granatum</name>
    <name type="common">Pomegranate</name>
    <dbReference type="NCBI Taxonomy" id="22663"/>
    <lineage>
        <taxon>Eukaryota</taxon>
        <taxon>Viridiplantae</taxon>
        <taxon>Streptophyta</taxon>
        <taxon>Embryophyta</taxon>
        <taxon>Tracheophyta</taxon>
        <taxon>Spermatophyta</taxon>
        <taxon>Magnoliopsida</taxon>
        <taxon>eudicotyledons</taxon>
        <taxon>Gunneridae</taxon>
        <taxon>Pentapetalae</taxon>
        <taxon>rosids</taxon>
        <taxon>malvids</taxon>
        <taxon>Myrtales</taxon>
        <taxon>Lythraceae</taxon>
        <taxon>Punica</taxon>
    </lineage>
</organism>
<dbReference type="Proteomes" id="UP000233551">
    <property type="component" value="Unassembled WGS sequence"/>
</dbReference>
<gene>
    <name evidence="1" type="ORF">CRG98_046824</name>
</gene>
<accession>A0A2I0HND8</accession>
<dbReference type="EMBL" id="PGOL01007333">
    <property type="protein sequence ID" value="PKI32776.1"/>
    <property type="molecule type" value="Genomic_DNA"/>
</dbReference>
<reference evidence="1 2" key="1">
    <citation type="submission" date="2017-11" db="EMBL/GenBank/DDBJ databases">
        <title>De-novo sequencing of pomegranate (Punica granatum L.) genome.</title>
        <authorList>
            <person name="Akparov Z."/>
            <person name="Amiraslanov A."/>
            <person name="Hajiyeva S."/>
            <person name="Abbasov M."/>
            <person name="Kaur K."/>
            <person name="Hamwieh A."/>
            <person name="Solovyev V."/>
            <person name="Salamov A."/>
            <person name="Braich B."/>
            <person name="Kosarev P."/>
            <person name="Mahmoud A."/>
            <person name="Hajiyev E."/>
            <person name="Babayeva S."/>
            <person name="Izzatullayeva V."/>
            <person name="Mammadov A."/>
            <person name="Mammadov A."/>
            <person name="Sharifova S."/>
            <person name="Ojaghi J."/>
            <person name="Eynullazada K."/>
            <person name="Bayramov B."/>
            <person name="Abdulazimova A."/>
            <person name="Shahmuradov I."/>
        </authorList>
    </citation>
    <scope>NUCLEOTIDE SEQUENCE [LARGE SCALE GENOMIC DNA]</scope>
    <source>
        <strain evidence="2">cv. AG2017</strain>
        <tissue evidence="1">Leaf</tissue>
    </source>
</reference>
<sequence>MEDDNKAWMRRPWVRPWAPRVMREVRVSIDRLFKFSGHCMANLVCRCSVRPIFG</sequence>
<evidence type="ECO:0000313" key="1">
    <source>
        <dbReference type="EMBL" id="PKI32776.1"/>
    </source>
</evidence>
<evidence type="ECO:0000313" key="2">
    <source>
        <dbReference type="Proteomes" id="UP000233551"/>
    </source>
</evidence>
<keyword evidence="2" id="KW-1185">Reference proteome</keyword>
<protein>
    <submittedName>
        <fullName evidence="1">Uncharacterized protein</fullName>
    </submittedName>
</protein>